<dbReference type="SUPFAM" id="SSF48317">
    <property type="entry name" value="Acid phosphatase/Vanadium-dependent haloperoxidase"/>
    <property type="match status" value="1"/>
</dbReference>
<evidence type="ECO:0000313" key="4">
    <source>
        <dbReference type="Proteomes" id="UP000250088"/>
    </source>
</evidence>
<proteinExistence type="predicted"/>
<accession>A0A2Z2HPX6</accession>
<evidence type="ECO:0000256" key="1">
    <source>
        <dbReference type="SAM" id="Phobius"/>
    </source>
</evidence>
<feature type="transmembrane region" description="Helical" evidence="1">
    <location>
        <begin position="21"/>
        <end position="45"/>
    </location>
</feature>
<organism evidence="3 4">
    <name type="scientific">Natrarchaeobaculum aegyptiacum</name>
    <dbReference type="NCBI Taxonomy" id="745377"/>
    <lineage>
        <taxon>Archaea</taxon>
        <taxon>Methanobacteriati</taxon>
        <taxon>Methanobacteriota</taxon>
        <taxon>Stenosarchaea group</taxon>
        <taxon>Halobacteria</taxon>
        <taxon>Halobacteriales</taxon>
        <taxon>Natrialbaceae</taxon>
        <taxon>Natrarchaeobaculum</taxon>
    </lineage>
</organism>
<dbReference type="GeneID" id="32893320"/>
<keyword evidence="1" id="KW-0472">Membrane</keyword>
<dbReference type="Pfam" id="PF01569">
    <property type="entry name" value="PAP2"/>
    <property type="match status" value="1"/>
</dbReference>
<feature type="domain" description="Phosphatidic acid phosphatase type 2/haloperoxidase" evidence="2">
    <location>
        <begin position="53"/>
        <end position="162"/>
    </location>
</feature>
<feature type="transmembrane region" description="Helical" evidence="1">
    <location>
        <begin position="52"/>
        <end position="75"/>
    </location>
</feature>
<protein>
    <submittedName>
        <fullName evidence="3">Phosphoesterase PA-phosphatase</fullName>
    </submittedName>
</protein>
<dbReference type="InterPro" id="IPR036938">
    <property type="entry name" value="PAP2/HPO_sf"/>
</dbReference>
<dbReference type="AlphaFoldDB" id="A0A2Z2HPX6"/>
<dbReference type="Proteomes" id="UP000250088">
    <property type="component" value="Chromosome"/>
</dbReference>
<evidence type="ECO:0000313" key="3">
    <source>
        <dbReference type="EMBL" id="ARS89099.1"/>
    </source>
</evidence>
<reference evidence="4" key="1">
    <citation type="submission" date="2017-02" db="EMBL/GenBank/DDBJ databases">
        <title>Natronthermophilus aegyptiacus gen. nov.,sp. nov., an aerobic, extremely halophilic alkalithermophilic archaeon isolated from the athalassohaline Wadi An Natrun, Egypt.</title>
        <authorList>
            <person name="Zhao B."/>
        </authorList>
    </citation>
    <scope>NUCLEOTIDE SEQUENCE [LARGE SCALE GENOMIC DNA]</scope>
    <source>
        <strain evidence="4">JW/NM-HA 15</strain>
    </source>
</reference>
<dbReference type="RefSeq" id="WP_086887478.1">
    <property type="nucleotide sequence ID" value="NZ_CP019893.1"/>
</dbReference>
<keyword evidence="4" id="KW-1185">Reference proteome</keyword>
<feature type="transmembrane region" description="Helical" evidence="1">
    <location>
        <begin position="95"/>
        <end position="114"/>
    </location>
</feature>
<feature type="transmembrane region" description="Helical" evidence="1">
    <location>
        <begin position="222"/>
        <end position="239"/>
    </location>
</feature>
<feature type="transmembrane region" description="Helical" evidence="1">
    <location>
        <begin position="147"/>
        <end position="165"/>
    </location>
</feature>
<feature type="transmembrane region" description="Helical" evidence="1">
    <location>
        <begin position="121"/>
        <end position="141"/>
    </location>
</feature>
<dbReference type="Gene3D" id="1.20.144.10">
    <property type="entry name" value="Phosphatidic acid phosphatase type 2/haloperoxidase"/>
    <property type="match status" value="1"/>
</dbReference>
<keyword evidence="1" id="KW-0812">Transmembrane</keyword>
<evidence type="ECO:0000259" key="2">
    <source>
        <dbReference type="SMART" id="SM00014"/>
    </source>
</evidence>
<dbReference type="PANTHER" id="PTHR14969">
    <property type="entry name" value="SPHINGOSINE-1-PHOSPHATE PHOSPHOHYDROLASE"/>
    <property type="match status" value="1"/>
</dbReference>
<dbReference type="InterPro" id="IPR000326">
    <property type="entry name" value="PAP2/HPO"/>
</dbReference>
<gene>
    <name evidence="3" type="ORF">B1756_04545</name>
</gene>
<feature type="transmembrane region" description="Helical" evidence="1">
    <location>
        <begin position="251"/>
        <end position="269"/>
    </location>
</feature>
<sequence length="282" mass="28802">MRLEDQSAVVRDAVSPELADAILLVTALGGTTVPMALLGTLFWLASAHRRRVALAIGYAIAGLPLLLAVKAILALPRPPEEALLVPLEVEGYGFPSGHAFAAVVVYGGLVVAFDRIRDWRALAAVAVVVGLVSLSRVALGVHYLGDVVVGIALGIVVLASVVRLTRADPTRIFLLALVVSIPAVALTGGSDDALLGLGGAIGGLLAGRSVDQLPALRSPLEGVVLVGVAGSVTVAIRALESVVGSARPGLVALYAVLVAWIFLAPAVVARGLDAVPERWLAG</sequence>
<dbReference type="KEGG" id="naj:B1756_04545"/>
<keyword evidence="1" id="KW-1133">Transmembrane helix</keyword>
<name>A0A2Z2HPX6_9EURY</name>
<dbReference type="EMBL" id="CP019893">
    <property type="protein sequence ID" value="ARS89099.1"/>
    <property type="molecule type" value="Genomic_DNA"/>
</dbReference>
<feature type="transmembrane region" description="Helical" evidence="1">
    <location>
        <begin position="172"/>
        <end position="188"/>
    </location>
</feature>
<dbReference type="SMART" id="SM00014">
    <property type="entry name" value="acidPPc"/>
    <property type="match status" value="1"/>
</dbReference>
<dbReference type="PANTHER" id="PTHR14969:SF13">
    <property type="entry name" value="AT30094P"/>
    <property type="match status" value="1"/>
</dbReference>
<dbReference type="OrthoDB" id="10182at2157"/>